<keyword evidence="2" id="KW-1185">Reference proteome</keyword>
<organism evidence="1 2">
    <name type="scientific">Entomophthora muscae</name>
    <dbReference type="NCBI Taxonomy" id="34485"/>
    <lineage>
        <taxon>Eukaryota</taxon>
        <taxon>Fungi</taxon>
        <taxon>Fungi incertae sedis</taxon>
        <taxon>Zoopagomycota</taxon>
        <taxon>Entomophthoromycotina</taxon>
        <taxon>Entomophthoromycetes</taxon>
        <taxon>Entomophthorales</taxon>
        <taxon>Entomophthoraceae</taxon>
        <taxon>Entomophthora</taxon>
    </lineage>
</organism>
<accession>A0ACC2SJ75</accession>
<proteinExistence type="predicted"/>
<comment type="caution">
    <text evidence="1">The sequence shown here is derived from an EMBL/GenBank/DDBJ whole genome shotgun (WGS) entry which is preliminary data.</text>
</comment>
<gene>
    <name evidence="1" type="ORF">DSO57_1010887</name>
</gene>
<protein>
    <submittedName>
        <fullName evidence="1">Uncharacterized protein</fullName>
    </submittedName>
</protein>
<dbReference type="Proteomes" id="UP001165960">
    <property type="component" value="Unassembled WGS sequence"/>
</dbReference>
<evidence type="ECO:0000313" key="1">
    <source>
        <dbReference type="EMBL" id="KAJ9062431.1"/>
    </source>
</evidence>
<dbReference type="EMBL" id="QTSX02005007">
    <property type="protein sequence ID" value="KAJ9062431.1"/>
    <property type="molecule type" value="Genomic_DNA"/>
</dbReference>
<evidence type="ECO:0000313" key="2">
    <source>
        <dbReference type="Proteomes" id="UP001165960"/>
    </source>
</evidence>
<sequence>MRSLAKTFYTTLLKKTTTDRKVSQDLIAIASPKLTICGNNQANNLVGRKLEGEVLRALKEAPKGKTAGPDSIPVDVYRALKNEISDDLQELFNFCLEEDG</sequence>
<reference evidence="1" key="1">
    <citation type="submission" date="2022-04" db="EMBL/GenBank/DDBJ databases">
        <title>Genome of the entomopathogenic fungus Entomophthora muscae.</title>
        <authorList>
            <person name="Elya C."/>
            <person name="Lovett B.R."/>
            <person name="Lee E."/>
            <person name="Macias A.M."/>
            <person name="Hajek A.E."/>
            <person name="De Bivort B.L."/>
            <person name="Kasson M.T."/>
            <person name="De Fine Licht H.H."/>
            <person name="Stajich J.E."/>
        </authorList>
    </citation>
    <scope>NUCLEOTIDE SEQUENCE</scope>
    <source>
        <strain evidence="1">Berkeley</strain>
    </source>
</reference>
<name>A0ACC2SJ75_9FUNG</name>